<keyword evidence="4" id="KW-1185">Reference proteome</keyword>
<accession>A0A318ND98</accession>
<evidence type="ECO:0000259" key="2">
    <source>
        <dbReference type="Pfam" id="PF08327"/>
    </source>
</evidence>
<dbReference type="SUPFAM" id="SSF55961">
    <property type="entry name" value="Bet v1-like"/>
    <property type="match status" value="1"/>
</dbReference>
<dbReference type="AlphaFoldDB" id="A0A318ND98"/>
<organism evidence="3 4">
    <name type="scientific">Micromonospora arborensis</name>
    <dbReference type="NCBI Taxonomy" id="2116518"/>
    <lineage>
        <taxon>Bacteria</taxon>
        <taxon>Bacillati</taxon>
        <taxon>Actinomycetota</taxon>
        <taxon>Actinomycetes</taxon>
        <taxon>Micromonosporales</taxon>
        <taxon>Micromonosporaceae</taxon>
        <taxon>Micromonospora</taxon>
    </lineage>
</organism>
<evidence type="ECO:0000256" key="1">
    <source>
        <dbReference type="ARBA" id="ARBA00006817"/>
    </source>
</evidence>
<feature type="domain" description="Activator of Hsp90 ATPase homologue 1/2-like C-terminal" evidence="2">
    <location>
        <begin position="36"/>
        <end position="148"/>
    </location>
</feature>
<evidence type="ECO:0000313" key="3">
    <source>
        <dbReference type="EMBL" id="PYC66159.1"/>
    </source>
</evidence>
<comment type="caution">
    <text evidence="3">The sequence shown here is derived from an EMBL/GenBank/DDBJ whole genome shotgun (WGS) entry which is preliminary data.</text>
</comment>
<evidence type="ECO:0000313" key="4">
    <source>
        <dbReference type="Proteomes" id="UP000248333"/>
    </source>
</evidence>
<comment type="similarity">
    <text evidence="1">Belongs to the AHA1 family.</text>
</comment>
<reference evidence="3 4" key="1">
    <citation type="submission" date="2018-03" db="EMBL/GenBank/DDBJ databases">
        <title>Bioinformatic expansion and discovery of thiopeptide antibiotics.</title>
        <authorList>
            <person name="Schwalen C.J."/>
            <person name="Hudson G.A."/>
            <person name="Mitchell D.A."/>
        </authorList>
    </citation>
    <scope>NUCLEOTIDE SEQUENCE [LARGE SCALE GENOMIC DNA]</scope>
    <source>
        <strain evidence="3 4">NRRL 8041</strain>
    </source>
</reference>
<dbReference type="Proteomes" id="UP000248333">
    <property type="component" value="Unassembled WGS sequence"/>
</dbReference>
<name>A0A318ND98_9ACTN</name>
<dbReference type="InterPro" id="IPR023393">
    <property type="entry name" value="START-like_dom_sf"/>
</dbReference>
<protein>
    <submittedName>
        <fullName evidence="3">Polyketide cyclase</fullName>
    </submittedName>
</protein>
<dbReference type="Gene3D" id="3.30.530.20">
    <property type="match status" value="1"/>
</dbReference>
<dbReference type="Pfam" id="PF08327">
    <property type="entry name" value="AHSA1"/>
    <property type="match status" value="1"/>
</dbReference>
<sequence>MIDAIEQINAVQRQVGSRTLEAGEARVSTLSQTYQATLDDLWDACTNPERIPRWFLPITGDLRLHGRYQLQGNAGGTIESCDPPHAFTATWEFGGEVSWIEVRLTPVDAERTRFELDHIAHVDQDRWAQFGPGAVGVGWDLGLLGLASHLAADGSGVTPEQSAEWSASDEGRRTMELSSHLWCEASIAAGTDADEAKAAAERTTAFYTGTPEA</sequence>
<dbReference type="EMBL" id="PYBV01000036">
    <property type="protein sequence ID" value="PYC66159.1"/>
    <property type="molecule type" value="Genomic_DNA"/>
</dbReference>
<gene>
    <name evidence="3" type="ORF">C7C45_25870</name>
</gene>
<dbReference type="RefSeq" id="WP_110566304.1">
    <property type="nucleotide sequence ID" value="NZ_PYBV01000036.1"/>
</dbReference>
<dbReference type="CDD" id="cd08899">
    <property type="entry name" value="SRPBCC_CalC_Aha1-like_6"/>
    <property type="match status" value="1"/>
</dbReference>
<proteinExistence type="inferred from homology"/>
<dbReference type="InterPro" id="IPR013538">
    <property type="entry name" value="ASHA1/2-like_C"/>
</dbReference>